<feature type="non-terminal residue" evidence="2">
    <location>
        <position position="80"/>
    </location>
</feature>
<dbReference type="InterPro" id="IPR052345">
    <property type="entry name" value="Rad_response_metalloprotease"/>
</dbReference>
<reference evidence="2" key="1">
    <citation type="journal article" date="2015" name="Nature">
        <title>Complex archaea that bridge the gap between prokaryotes and eukaryotes.</title>
        <authorList>
            <person name="Spang A."/>
            <person name="Saw J.H."/>
            <person name="Jorgensen S.L."/>
            <person name="Zaremba-Niedzwiedzka K."/>
            <person name="Martijn J."/>
            <person name="Lind A.E."/>
            <person name="van Eijk R."/>
            <person name="Schleper C."/>
            <person name="Guy L."/>
            <person name="Ettema T.J."/>
        </authorList>
    </citation>
    <scope>NUCLEOTIDE SEQUENCE</scope>
</reference>
<evidence type="ECO:0000313" key="2">
    <source>
        <dbReference type="EMBL" id="KKM01760.1"/>
    </source>
</evidence>
<evidence type="ECO:0000259" key="1">
    <source>
        <dbReference type="Pfam" id="PF06114"/>
    </source>
</evidence>
<dbReference type="PANTHER" id="PTHR43236">
    <property type="entry name" value="ANTITOXIN HIGA1"/>
    <property type="match status" value="1"/>
</dbReference>
<protein>
    <recommendedName>
        <fullName evidence="1">IrrE N-terminal-like domain-containing protein</fullName>
    </recommendedName>
</protein>
<dbReference type="EMBL" id="LAZR01017108">
    <property type="protein sequence ID" value="KKM01760.1"/>
    <property type="molecule type" value="Genomic_DNA"/>
</dbReference>
<sequence length="80" mass="9257">MHELTHILFKIDGVTDVDDSYLSFMNKTEKDTEIFCNKFASCLLVPDDNFDRDIAFYEKNGMDSISEIADHYSVSREVIL</sequence>
<comment type="caution">
    <text evidence="2">The sequence shown here is derived from an EMBL/GenBank/DDBJ whole genome shotgun (WGS) entry which is preliminary data.</text>
</comment>
<dbReference type="PANTHER" id="PTHR43236:SF2">
    <property type="entry name" value="BLL0069 PROTEIN"/>
    <property type="match status" value="1"/>
</dbReference>
<proteinExistence type="predicted"/>
<organism evidence="2">
    <name type="scientific">marine sediment metagenome</name>
    <dbReference type="NCBI Taxonomy" id="412755"/>
    <lineage>
        <taxon>unclassified sequences</taxon>
        <taxon>metagenomes</taxon>
        <taxon>ecological metagenomes</taxon>
    </lineage>
</organism>
<dbReference type="Gene3D" id="1.10.10.2910">
    <property type="match status" value="1"/>
</dbReference>
<dbReference type="Pfam" id="PF06114">
    <property type="entry name" value="Peptidase_M78"/>
    <property type="match status" value="1"/>
</dbReference>
<feature type="domain" description="IrrE N-terminal-like" evidence="1">
    <location>
        <begin position="1"/>
        <end position="79"/>
    </location>
</feature>
<name>A0A0F9GSJ7_9ZZZZ</name>
<dbReference type="InterPro" id="IPR010359">
    <property type="entry name" value="IrrE_HExxH"/>
</dbReference>
<gene>
    <name evidence="2" type="ORF">LCGC14_1791180</name>
</gene>
<accession>A0A0F9GSJ7</accession>
<dbReference type="AlphaFoldDB" id="A0A0F9GSJ7"/>